<dbReference type="GO" id="GO:0004190">
    <property type="term" value="F:aspartic-type endopeptidase activity"/>
    <property type="evidence" value="ECO:0007669"/>
    <property type="project" value="UniProtKB-KW"/>
</dbReference>
<accession>A0AAD8P2N9</accession>
<dbReference type="InterPro" id="IPR012337">
    <property type="entry name" value="RNaseH-like_sf"/>
</dbReference>
<comment type="caution">
    <text evidence="9">The sequence shown here is derived from an EMBL/GenBank/DDBJ whole genome shotgun (WGS) entry which is preliminary data.</text>
</comment>
<dbReference type="GO" id="GO:0006508">
    <property type="term" value="P:proteolysis"/>
    <property type="evidence" value="ECO:0007669"/>
    <property type="project" value="UniProtKB-KW"/>
</dbReference>
<dbReference type="InterPro" id="IPR036397">
    <property type="entry name" value="RNaseH_sf"/>
</dbReference>
<dbReference type="CDD" id="cd09272">
    <property type="entry name" value="RNase_HI_RT_Ty1"/>
    <property type="match status" value="1"/>
</dbReference>
<dbReference type="PANTHER" id="PTHR42648">
    <property type="entry name" value="TRANSPOSASE, PUTATIVE-RELATED"/>
    <property type="match status" value="1"/>
</dbReference>
<dbReference type="GO" id="GO:0008270">
    <property type="term" value="F:zinc ion binding"/>
    <property type="evidence" value="ECO:0007669"/>
    <property type="project" value="UniProtKB-KW"/>
</dbReference>
<evidence type="ECO:0000256" key="3">
    <source>
        <dbReference type="ARBA" id="ARBA00022750"/>
    </source>
</evidence>
<dbReference type="PROSITE" id="PS50994">
    <property type="entry name" value="INTEGRASE"/>
    <property type="match status" value="1"/>
</dbReference>
<dbReference type="Pfam" id="PF13976">
    <property type="entry name" value="gag_pre-integrs"/>
    <property type="match status" value="1"/>
</dbReference>
<feature type="region of interest" description="Disordered" evidence="6">
    <location>
        <begin position="237"/>
        <end position="262"/>
    </location>
</feature>
<dbReference type="InterPro" id="IPR057670">
    <property type="entry name" value="SH3_retrovirus"/>
</dbReference>
<dbReference type="Gene3D" id="4.10.60.10">
    <property type="entry name" value="Zinc finger, CCHC-type"/>
    <property type="match status" value="1"/>
</dbReference>
<dbReference type="Proteomes" id="UP001229421">
    <property type="component" value="Unassembled WGS sequence"/>
</dbReference>
<dbReference type="EMBL" id="JAUHHV010000003">
    <property type="protein sequence ID" value="KAK1429934.1"/>
    <property type="molecule type" value="Genomic_DNA"/>
</dbReference>
<evidence type="ECO:0000313" key="10">
    <source>
        <dbReference type="Proteomes" id="UP001229421"/>
    </source>
</evidence>
<evidence type="ECO:0000256" key="5">
    <source>
        <dbReference type="PROSITE-ProRule" id="PRU00047"/>
    </source>
</evidence>
<dbReference type="GO" id="GO:0015074">
    <property type="term" value="P:DNA integration"/>
    <property type="evidence" value="ECO:0007669"/>
    <property type="project" value="InterPro"/>
</dbReference>
<dbReference type="PANTHER" id="PTHR42648:SF27">
    <property type="entry name" value="RNA-DIRECTED DNA POLYMERASE"/>
    <property type="match status" value="1"/>
</dbReference>
<evidence type="ECO:0000256" key="2">
    <source>
        <dbReference type="ARBA" id="ARBA00022723"/>
    </source>
</evidence>
<keyword evidence="5" id="KW-0863">Zinc-finger</keyword>
<dbReference type="Gene3D" id="3.30.420.10">
    <property type="entry name" value="Ribonuclease H-like superfamily/Ribonuclease H"/>
    <property type="match status" value="1"/>
</dbReference>
<dbReference type="InterPro" id="IPR001878">
    <property type="entry name" value="Znf_CCHC"/>
</dbReference>
<dbReference type="Pfam" id="PF14223">
    <property type="entry name" value="Retrotran_gag_2"/>
    <property type="match status" value="1"/>
</dbReference>
<feature type="domain" description="CCHC-type" evidence="7">
    <location>
        <begin position="269"/>
        <end position="283"/>
    </location>
</feature>
<evidence type="ECO:0008006" key="11">
    <source>
        <dbReference type="Google" id="ProtNLM"/>
    </source>
</evidence>
<dbReference type="Pfam" id="PF07727">
    <property type="entry name" value="RVT_2"/>
    <property type="match status" value="1"/>
</dbReference>
<keyword evidence="5" id="KW-0862">Zinc</keyword>
<keyword evidence="2" id="KW-0479">Metal-binding</keyword>
<dbReference type="GO" id="GO:0003676">
    <property type="term" value="F:nucleic acid binding"/>
    <property type="evidence" value="ECO:0007669"/>
    <property type="project" value="InterPro"/>
</dbReference>
<keyword evidence="10" id="KW-1185">Reference proteome</keyword>
<evidence type="ECO:0000313" key="9">
    <source>
        <dbReference type="EMBL" id="KAK1429934.1"/>
    </source>
</evidence>
<dbReference type="PROSITE" id="PS50158">
    <property type="entry name" value="ZF_CCHC"/>
    <property type="match status" value="1"/>
</dbReference>
<reference evidence="9" key="1">
    <citation type="journal article" date="2023" name="bioRxiv">
        <title>Improved chromosome-level genome assembly for marigold (Tagetes erecta).</title>
        <authorList>
            <person name="Jiang F."/>
            <person name="Yuan L."/>
            <person name="Wang S."/>
            <person name="Wang H."/>
            <person name="Xu D."/>
            <person name="Wang A."/>
            <person name="Fan W."/>
        </authorList>
    </citation>
    <scope>NUCLEOTIDE SEQUENCE</scope>
    <source>
        <strain evidence="9">WSJ</strain>
        <tissue evidence="9">Leaf</tissue>
    </source>
</reference>
<feature type="compositionally biased region" description="Basic residues" evidence="6">
    <location>
        <begin position="237"/>
        <end position="248"/>
    </location>
</feature>
<dbReference type="InterPro" id="IPR001584">
    <property type="entry name" value="Integrase_cat-core"/>
</dbReference>
<dbReference type="InterPro" id="IPR039537">
    <property type="entry name" value="Retrotran_Ty1/copia-like"/>
</dbReference>
<keyword evidence="4" id="KW-0378">Hydrolase</keyword>
<name>A0AAD8P2N9_TARER</name>
<organism evidence="9 10">
    <name type="scientific">Tagetes erecta</name>
    <name type="common">African marigold</name>
    <dbReference type="NCBI Taxonomy" id="13708"/>
    <lineage>
        <taxon>Eukaryota</taxon>
        <taxon>Viridiplantae</taxon>
        <taxon>Streptophyta</taxon>
        <taxon>Embryophyta</taxon>
        <taxon>Tracheophyta</taxon>
        <taxon>Spermatophyta</taxon>
        <taxon>Magnoliopsida</taxon>
        <taxon>eudicotyledons</taxon>
        <taxon>Gunneridae</taxon>
        <taxon>Pentapetalae</taxon>
        <taxon>asterids</taxon>
        <taxon>campanulids</taxon>
        <taxon>Asterales</taxon>
        <taxon>Asteraceae</taxon>
        <taxon>Asteroideae</taxon>
        <taxon>Heliantheae alliance</taxon>
        <taxon>Tageteae</taxon>
        <taxon>Tagetes</taxon>
    </lineage>
</organism>
<dbReference type="Pfam" id="PF25597">
    <property type="entry name" value="SH3_retrovirus"/>
    <property type="match status" value="1"/>
</dbReference>
<dbReference type="InterPro" id="IPR013103">
    <property type="entry name" value="RVT_2"/>
</dbReference>
<dbReference type="SUPFAM" id="SSF53098">
    <property type="entry name" value="Ribonuclease H-like"/>
    <property type="match status" value="1"/>
</dbReference>
<gene>
    <name evidence="9" type="ORF">QVD17_12288</name>
</gene>
<dbReference type="InterPro" id="IPR025724">
    <property type="entry name" value="GAG-pre-integrase_dom"/>
</dbReference>
<dbReference type="SUPFAM" id="SSF57756">
    <property type="entry name" value="Retrovirus zinc finger-like domains"/>
    <property type="match status" value="1"/>
</dbReference>
<evidence type="ECO:0000256" key="4">
    <source>
        <dbReference type="ARBA" id="ARBA00022801"/>
    </source>
</evidence>
<keyword evidence="1" id="KW-0645">Protease</keyword>
<evidence type="ECO:0000256" key="6">
    <source>
        <dbReference type="SAM" id="MobiDB-lite"/>
    </source>
</evidence>
<dbReference type="Pfam" id="PF22936">
    <property type="entry name" value="Pol_BBD"/>
    <property type="match status" value="1"/>
</dbReference>
<dbReference type="SMART" id="SM00343">
    <property type="entry name" value="ZnF_C2HC"/>
    <property type="match status" value="1"/>
</dbReference>
<dbReference type="InterPro" id="IPR043502">
    <property type="entry name" value="DNA/RNA_pol_sf"/>
</dbReference>
<dbReference type="InterPro" id="IPR036875">
    <property type="entry name" value="Znf_CCHC_sf"/>
</dbReference>
<keyword evidence="3" id="KW-0064">Aspartyl protease</keyword>
<evidence type="ECO:0000259" key="7">
    <source>
        <dbReference type="PROSITE" id="PS50158"/>
    </source>
</evidence>
<evidence type="ECO:0000256" key="1">
    <source>
        <dbReference type="ARBA" id="ARBA00022670"/>
    </source>
</evidence>
<evidence type="ECO:0000259" key="8">
    <source>
        <dbReference type="PROSITE" id="PS50994"/>
    </source>
</evidence>
<dbReference type="Pfam" id="PF00098">
    <property type="entry name" value="zf-CCHC"/>
    <property type="match status" value="1"/>
</dbReference>
<feature type="region of interest" description="Disordered" evidence="6">
    <location>
        <begin position="745"/>
        <end position="793"/>
    </location>
</feature>
<protein>
    <recommendedName>
        <fullName evidence="11">Polyprotein</fullName>
    </recommendedName>
</protein>
<feature type="compositionally biased region" description="Basic and acidic residues" evidence="6">
    <location>
        <begin position="755"/>
        <end position="770"/>
    </location>
</feature>
<proteinExistence type="predicted"/>
<dbReference type="SUPFAM" id="SSF56672">
    <property type="entry name" value="DNA/RNA polymerases"/>
    <property type="match status" value="1"/>
</dbReference>
<sequence length="1338" mass="153108">MADNNANHDVPNPNSQSLRAILQRDRLTPNNFMDWYRNLRIVLKQEKRAYILDDPIPDEPNEEDEEAYNEWTKYVEDSVQVSCLMLASMTPDLQKEYELHGAYDMITQLRETFQQQARVERFETVRALHACRMEESQSVSSYVLKMKSHIDRLERLNCPVSKELATDLILNSLSKRFDNFVMNYNMNGWNKSINELHSMLKTAETAMGKNVLPVLTIDEGKNKKRPHPAPKAIVAKRKGHVGGKGKGKVRAEPPKPKEKKQKVAVNDPCFKCGEIGHWMRNCPIYLKELKEKRDAGQPSGTTYMIHIDLNVISSNTWVLDTGCGTHICNLLQGFKRSRDFKQGDVSLFMGNGVKVKVEARGDYILKLPSGLEVILKNVLYAPSLTRNIISISQLRKYGYVLSFVENEIHVSLKDMFYFKAIPINGIYELVHENTYNSSLYQTTTKKLKLDLIDSYLWHCRLGHINKRRIQTLQKNGLLKANECDSFDVCESCLQGKMTKAPFSGTNERAKDLLGIIHSDVCGPFKPMTRNGERYVITFTDDYSRYGYVYLLRHKDEAFEMFIIFKNEVQNQLNKSIKVLRTDRGGEYLSDAFQDHLRSCGIISQLTPPGTPQHNGVSERRNRTLLDMVRSMMARSTLPLSFWGFALLSAARILNMAPTKKVERTPFEIWHGKVPSLSYLKVWGCEAYVKIPTPNKLEVRSTKCIFVGYPRDSMGYYFYDPLERRVFVARKGKFLESKFLMEGTSGRTIDLEEDQEPRPDTRMDETSTQHEDVEDDQMVDQNTQNVRRSGRISNPPERYGFLMDGCYVVVSDEPTTYRDAMSQSDCDKWLEAMNVEMQSMYDNQVWELVVPPLNSKVVGSKWVFKKKTDMHGNLDTYKARLVAKGFTQTQGVDYDETFSPVAMLKSIRILFAIAAYYDYEIWQMDVKTAFLNGYLKEDVYMVQPEGFVDPKHPNKVCKLKKSIYGLKQASRSWNHRFDEEVKKFGFIQNADEACVYKKASGSTITFLVLYVDDILLFGNDIPTMKGVKAWLGSCFSIKDLGEAAYILGIKIYRDRSRRLIGLNQSAYIDKILKRFKMENSKKGTVPIQRGTILSTTQCPSSKDEQDKMKAIPYASAIGSIMYAMICTRPDVSCALSMTSRYQQNPGSSHWMAVKNILKYLRRTKDMFLIYGSDEDELVVKGYTDASFQIDRDDSRSQSGYIFTLNGGAVSWKSSKQDVVALSTTESEYIAASLAAQEAACLKKFIADLGVVPSIQDPLEILCDNEGAIAQIKEPRAHQKNRHIERRFNYIRDEVEKGKICIRKVHTDKNIADPLTKLLEKAKHEGHVCAMGLRYSSDWI</sequence>
<dbReference type="Pfam" id="PF00665">
    <property type="entry name" value="rve"/>
    <property type="match status" value="1"/>
</dbReference>
<dbReference type="InterPro" id="IPR054722">
    <property type="entry name" value="PolX-like_BBD"/>
</dbReference>
<feature type="domain" description="Integrase catalytic" evidence="8">
    <location>
        <begin position="497"/>
        <end position="673"/>
    </location>
</feature>